<proteinExistence type="predicted"/>
<gene>
    <name evidence="2" type="ORF">AXG93_3012s1000</name>
</gene>
<evidence type="ECO:0000313" key="3">
    <source>
        <dbReference type="Proteomes" id="UP000077202"/>
    </source>
</evidence>
<reference evidence="2" key="1">
    <citation type="submission" date="2016-03" db="EMBL/GenBank/DDBJ databases">
        <title>Mechanisms controlling the formation of the plant cell surface in tip-growing cells are functionally conserved among land plants.</title>
        <authorList>
            <person name="Honkanen S."/>
            <person name="Jones V.A."/>
            <person name="Morieri G."/>
            <person name="Champion C."/>
            <person name="Hetherington A.J."/>
            <person name="Kelly S."/>
            <person name="Saint-Marcoux D."/>
            <person name="Proust H."/>
            <person name="Prescott H."/>
            <person name="Dolan L."/>
        </authorList>
    </citation>
    <scope>NUCLEOTIDE SEQUENCE [LARGE SCALE GENOMIC DNA]</scope>
    <source>
        <tissue evidence="2">Whole gametophyte</tissue>
    </source>
</reference>
<dbReference type="AlphaFoldDB" id="A0A176VBK9"/>
<dbReference type="Proteomes" id="UP000077202">
    <property type="component" value="Unassembled WGS sequence"/>
</dbReference>
<evidence type="ECO:0000313" key="2">
    <source>
        <dbReference type="EMBL" id="OAE18230.1"/>
    </source>
</evidence>
<dbReference type="EMBL" id="LVLJ01004108">
    <property type="protein sequence ID" value="OAE18230.1"/>
    <property type="molecule type" value="Genomic_DNA"/>
</dbReference>
<accession>A0A176VBK9</accession>
<protein>
    <submittedName>
        <fullName evidence="2">Uncharacterized protein</fullName>
    </submittedName>
</protein>
<feature type="region of interest" description="Disordered" evidence="1">
    <location>
        <begin position="412"/>
        <end position="440"/>
    </location>
</feature>
<keyword evidence="3" id="KW-1185">Reference proteome</keyword>
<comment type="caution">
    <text evidence="2">The sequence shown here is derived from an EMBL/GenBank/DDBJ whole genome shotgun (WGS) entry which is preliminary data.</text>
</comment>
<organism evidence="2 3">
    <name type="scientific">Marchantia polymorpha subsp. ruderalis</name>
    <dbReference type="NCBI Taxonomy" id="1480154"/>
    <lineage>
        <taxon>Eukaryota</taxon>
        <taxon>Viridiplantae</taxon>
        <taxon>Streptophyta</taxon>
        <taxon>Embryophyta</taxon>
        <taxon>Marchantiophyta</taxon>
        <taxon>Marchantiopsida</taxon>
        <taxon>Marchantiidae</taxon>
        <taxon>Marchantiales</taxon>
        <taxon>Marchantiaceae</taxon>
        <taxon>Marchantia</taxon>
    </lineage>
</organism>
<name>A0A176VBK9_MARPO</name>
<evidence type="ECO:0000256" key="1">
    <source>
        <dbReference type="SAM" id="MobiDB-lite"/>
    </source>
</evidence>
<feature type="region of interest" description="Disordered" evidence="1">
    <location>
        <begin position="323"/>
        <end position="351"/>
    </location>
</feature>
<feature type="compositionally biased region" description="Basic and acidic residues" evidence="1">
    <location>
        <begin position="421"/>
        <end position="430"/>
    </location>
</feature>
<sequence>MATWLVKFVERAIAGKPIHWARILWFRITTRQHIGEAFGRSVYYLHPYFINFYRDMGLLTANEEKQFLLETEKADDEEILGGNEVSTEEDDTSVALPSAKVDKSEDEVSLGTVDLDGDEEPLAEESKSVGLRVANMLGERIILLLKYLDGKMAKYAKPSIVGSDVKLVRSRTQTKVVASVEIVERKSLAAEKDLLASLERDCESLWIDIENVRKAIVDLRDRLKVSRVAFNDKLSCIDEMTADLAKQDHLHAVDLAAKAKELVDCEAARSLELEQREKLDANCMREVLKLESDKGTEEEDDTQAEEISRRAARGPVRVEVVITEEESERRPAKRQKVAEASSKGQRPEARMEGIDVTRLRTPKRRARLKKKANCKVVVCDSLEGSVAMTEGATSTMDEDTKKEMNLWTVGIGPSEVQNEDLVEKDVEPLEQRTPTTSQVL</sequence>